<proteinExistence type="inferred from homology"/>
<gene>
    <name evidence="4" type="ORF">Zmor_014309</name>
</gene>
<feature type="signal peptide" evidence="2">
    <location>
        <begin position="1"/>
        <end position="20"/>
    </location>
</feature>
<dbReference type="PANTHER" id="PTHR13194:SF19">
    <property type="entry name" value="NAD(P)-BINDING ROSSMANN-FOLD SUPERFAMILY PROTEIN"/>
    <property type="match status" value="1"/>
</dbReference>
<evidence type="ECO:0000313" key="5">
    <source>
        <dbReference type="Proteomes" id="UP001168821"/>
    </source>
</evidence>
<evidence type="ECO:0000256" key="2">
    <source>
        <dbReference type="SAM" id="SignalP"/>
    </source>
</evidence>
<dbReference type="Pfam" id="PF08547">
    <property type="entry name" value="CIA30"/>
    <property type="match status" value="1"/>
</dbReference>
<dbReference type="Proteomes" id="UP001168821">
    <property type="component" value="Unassembled WGS sequence"/>
</dbReference>
<keyword evidence="5" id="KW-1185">Reference proteome</keyword>
<feature type="chain" id="PRO_5041248340" description="NADH:ubiquinone oxidoreductase intermediate-associated protein 30 domain-containing protein" evidence="2">
    <location>
        <begin position="21"/>
        <end position="195"/>
    </location>
</feature>
<feature type="domain" description="NADH:ubiquinone oxidoreductase intermediate-associated protein 30" evidence="3">
    <location>
        <begin position="27"/>
        <end position="189"/>
    </location>
</feature>
<dbReference type="GO" id="GO:0010257">
    <property type="term" value="P:NADH dehydrogenase complex assembly"/>
    <property type="evidence" value="ECO:0007669"/>
    <property type="project" value="TreeGrafter"/>
</dbReference>
<dbReference type="AlphaFoldDB" id="A0AA38IEI7"/>
<evidence type="ECO:0000256" key="1">
    <source>
        <dbReference type="ARBA" id="ARBA00007884"/>
    </source>
</evidence>
<reference evidence="4" key="1">
    <citation type="journal article" date="2023" name="G3 (Bethesda)">
        <title>Whole genome assemblies of Zophobas morio and Tenebrio molitor.</title>
        <authorList>
            <person name="Kaur S."/>
            <person name="Stinson S.A."/>
            <person name="diCenzo G.C."/>
        </authorList>
    </citation>
    <scope>NUCLEOTIDE SEQUENCE</scope>
    <source>
        <strain evidence="4">QUZm001</strain>
    </source>
</reference>
<evidence type="ECO:0000313" key="4">
    <source>
        <dbReference type="EMBL" id="KAJ3655172.1"/>
    </source>
</evidence>
<dbReference type="GO" id="GO:0051082">
    <property type="term" value="F:unfolded protein binding"/>
    <property type="evidence" value="ECO:0007669"/>
    <property type="project" value="TreeGrafter"/>
</dbReference>
<dbReference type="EMBL" id="JALNTZ010000004">
    <property type="protein sequence ID" value="KAJ3655172.1"/>
    <property type="molecule type" value="Genomic_DNA"/>
</dbReference>
<name>A0AA38IEI7_9CUCU</name>
<dbReference type="PANTHER" id="PTHR13194">
    <property type="entry name" value="COMPLEX I INTERMEDIATE-ASSOCIATED PROTEIN 30"/>
    <property type="match status" value="1"/>
</dbReference>
<evidence type="ECO:0000259" key="3">
    <source>
        <dbReference type="Pfam" id="PF08547"/>
    </source>
</evidence>
<comment type="similarity">
    <text evidence="1">Belongs to the CIA30 family.</text>
</comment>
<sequence>MFKLFLYLFIWFCIYTKTGASDAYIENFNDLNDISQWQEHSDTVQNVGKSKGSLVLLKTTTFQTAVLFTLLNPQPCGAAFAGVRKVVNLDLSPYRSIILKGRGQGSYNGYKFILHENKYNYSFCHFFQVSGDMNEIILNLKEFKPYYAGKIINDPKVHLDLTKITSIGIQAYGGVYLPIKQSGAASLEIAWIKKA</sequence>
<dbReference type="InterPro" id="IPR013857">
    <property type="entry name" value="NADH-UbQ_OxRdtase-assoc_prot30"/>
</dbReference>
<protein>
    <recommendedName>
        <fullName evidence="3">NADH:ubiquinone oxidoreductase intermediate-associated protein 30 domain-containing protein</fullName>
    </recommendedName>
</protein>
<dbReference type="InterPro" id="IPR039131">
    <property type="entry name" value="NDUFAF1"/>
</dbReference>
<dbReference type="InterPro" id="IPR008979">
    <property type="entry name" value="Galactose-bd-like_sf"/>
</dbReference>
<comment type="caution">
    <text evidence="4">The sequence shown here is derived from an EMBL/GenBank/DDBJ whole genome shotgun (WGS) entry which is preliminary data.</text>
</comment>
<accession>A0AA38IEI7</accession>
<keyword evidence="2" id="KW-0732">Signal</keyword>
<organism evidence="4 5">
    <name type="scientific">Zophobas morio</name>
    <dbReference type="NCBI Taxonomy" id="2755281"/>
    <lineage>
        <taxon>Eukaryota</taxon>
        <taxon>Metazoa</taxon>
        <taxon>Ecdysozoa</taxon>
        <taxon>Arthropoda</taxon>
        <taxon>Hexapoda</taxon>
        <taxon>Insecta</taxon>
        <taxon>Pterygota</taxon>
        <taxon>Neoptera</taxon>
        <taxon>Endopterygota</taxon>
        <taxon>Coleoptera</taxon>
        <taxon>Polyphaga</taxon>
        <taxon>Cucujiformia</taxon>
        <taxon>Tenebrionidae</taxon>
        <taxon>Zophobas</taxon>
    </lineage>
</organism>
<dbReference type="SUPFAM" id="SSF49785">
    <property type="entry name" value="Galactose-binding domain-like"/>
    <property type="match status" value="1"/>
</dbReference>